<evidence type="ECO:0008006" key="2">
    <source>
        <dbReference type="Google" id="ProtNLM"/>
    </source>
</evidence>
<evidence type="ECO:0000313" key="1">
    <source>
        <dbReference type="EMBL" id="MPL70418.1"/>
    </source>
</evidence>
<dbReference type="AlphaFoldDB" id="A0A644TTU2"/>
<dbReference type="EMBL" id="VSSQ01000053">
    <property type="protein sequence ID" value="MPL70418.1"/>
    <property type="molecule type" value="Genomic_DNA"/>
</dbReference>
<protein>
    <recommendedName>
        <fullName evidence="2">DUF1836 domain-containing protein</fullName>
    </recommendedName>
</protein>
<name>A0A644TTU2_9ZZZZ</name>
<dbReference type="PANTHER" id="PTHR40056:SF1">
    <property type="entry name" value="DUF1836 DOMAIN-CONTAINING PROTEIN"/>
    <property type="match status" value="1"/>
</dbReference>
<organism evidence="1">
    <name type="scientific">bioreactor metagenome</name>
    <dbReference type="NCBI Taxonomy" id="1076179"/>
    <lineage>
        <taxon>unclassified sequences</taxon>
        <taxon>metagenomes</taxon>
        <taxon>ecological metagenomes</taxon>
    </lineage>
</organism>
<accession>A0A644TTU2</accession>
<proteinExistence type="predicted"/>
<comment type="caution">
    <text evidence="1">The sequence shown here is derived from an EMBL/GenBank/DDBJ whole genome shotgun (WGS) entry which is preliminary data.</text>
</comment>
<dbReference type="Pfam" id="PF08876">
    <property type="entry name" value="DUF1836"/>
    <property type="match status" value="1"/>
</dbReference>
<reference evidence="1" key="1">
    <citation type="submission" date="2019-08" db="EMBL/GenBank/DDBJ databases">
        <authorList>
            <person name="Kucharzyk K."/>
            <person name="Murdoch R.W."/>
            <person name="Higgins S."/>
            <person name="Loffler F."/>
        </authorList>
    </citation>
    <scope>NUCLEOTIDE SEQUENCE</scope>
</reference>
<dbReference type="InterPro" id="IPR014975">
    <property type="entry name" value="DUF1836"/>
</dbReference>
<sequence length="235" mass="25920">MIFKTSTSAKPYIVVLITIWYIFRMDTINSETIDGYFSALPRKAPADWEYLPDIGLYMDQLVTYLERQLELFTKAAGGSLITPSMINNYAKSKIVPRAEGKKYGKEHVALLLTVFTLKRVLSVQDMGSLVGKIGTASEVEEFYGRFRRGMEYSARETASLVGTALAEASDDDKHLDAKTLRDLALDLAVDASIRSYAAETLLAFANPGEAASDKEVKIKAKKEKAVSKKGKKASA</sequence>
<gene>
    <name evidence="1" type="ORF">SDC9_16174</name>
</gene>
<dbReference type="PANTHER" id="PTHR40056">
    <property type="entry name" value="HYPOTHETICAL CYTOSOLIC PROTEIN"/>
    <property type="match status" value="1"/>
</dbReference>